<dbReference type="RefSeq" id="WP_076820325.1">
    <property type="nucleotide sequence ID" value="NZ_MOMC01000060.1"/>
</dbReference>
<evidence type="ECO:0000259" key="3">
    <source>
        <dbReference type="Pfam" id="PF12697"/>
    </source>
</evidence>
<dbReference type="AlphaFoldDB" id="A0A1V2I435"/>
<comment type="similarity">
    <text evidence="2">Belongs to the AB hydrolase superfamily. FUS2 hydrolase family.</text>
</comment>
<dbReference type="InterPro" id="IPR000073">
    <property type="entry name" value="AB_hydrolase_1"/>
</dbReference>
<name>A0A1V2I435_9ACTN</name>
<evidence type="ECO:0000256" key="1">
    <source>
        <dbReference type="ARBA" id="ARBA00022801"/>
    </source>
</evidence>
<dbReference type="Gene3D" id="1.20.1440.110">
    <property type="entry name" value="acylaminoacyl peptidase"/>
    <property type="match status" value="1"/>
</dbReference>
<comment type="caution">
    <text evidence="4">The sequence shown here is derived from an EMBL/GenBank/DDBJ whole genome shotgun (WGS) entry which is preliminary data.</text>
</comment>
<organism evidence="4 5">
    <name type="scientific">Pseudofrankia asymbiotica</name>
    <dbReference type="NCBI Taxonomy" id="1834516"/>
    <lineage>
        <taxon>Bacteria</taxon>
        <taxon>Bacillati</taxon>
        <taxon>Actinomycetota</taxon>
        <taxon>Actinomycetes</taxon>
        <taxon>Frankiales</taxon>
        <taxon>Frankiaceae</taxon>
        <taxon>Pseudofrankia</taxon>
    </lineage>
</organism>
<evidence type="ECO:0000256" key="2">
    <source>
        <dbReference type="ARBA" id="ARBA00038115"/>
    </source>
</evidence>
<dbReference type="InterPro" id="IPR029058">
    <property type="entry name" value="AB_hydrolase_fold"/>
</dbReference>
<dbReference type="Pfam" id="PF12697">
    <property type="entry name" value="Abhydrolase_6"/>
    <property type="match status" value="1"/>
</dbReference>
<keyword evidence="1" id="KW-0378">Hydrolase</keyword>
<gene>
    <name evidence="4" type="ORF">BL253_27730</name>
</gene>
<dbReference type="SUPFAM" id="SSF53474">
    <property type="entry name" value="alpha/beta-Hydrolases"/>
    <property type="match status" value="1"/>
</dbReference>
<dbReference type="OrthoDB" id="9765647at2"/>
<evidence type="ECO:0000313" key="4">
    <source>
        <dbReference type="EMBL" id="ONH25395.1"/>
    </source>
</evidence>
<protein>
    <recommendedName>
        <fullName evidence="3">AB hydrolase-1 domain-containing protein</fullName>
    </recommendedName>
</protein>
<reference evidence="5" key="1">
    <citation type="submission" date="2016-10" db="EMBL/GenBank/DDBJ databases">
        <title>Frankia sp. NRRL B-16386 Genome sequencing.</title>
        <authorList>
            <person name="Ghodhbane-Gtari F."/>
            <person name="Swanson E."/>
            <person name="Gueddou A."/>
            <person name="Hezbri K."/>
            <person name="Ktari K."/>
            <person name="Nouioui I."/>
            <person name="Morris K."/>
            <person name="Simpson S."/>
            <person name="Abebe-Akele F."/>
            <person name="Thomas K."/>
            <person name="Gtari M."/>
            <person name="Tisa L.S."/>
        </authorList>
    </citation>
    <scope>NUCLEOTIDE SEQUENCE [LARGE SCALE GENOMIC DNA]</scope>
    <source>
        <strain evidence="5">NRRL B-16386</strain>
    </source>
</reference>
<accession>A0A1V2I435</accession>
<dbReference type="EMBL" id="MOMC01000060">
    <property type="protein sequence ID" value="ONH25395.1"/>
    <property type="molecule type" value="Genomic_DNA"/>
</dbReference>
<dbReference type="PANTHER" id="PTHR22946">
    <property type="entry name" value="DIENELACTONE HYDROLASE DOMAIN-CONTAINING PROTEIN-RELATED"/>
    <property type="match status" value="1"/>
</dbReference>
<evidence type="ECO:0000313" key="5">
    <source>
        <dbReference type="Proteomes" id="UP000188929"/>
    </source>
</evidence>
<sequence length="358" mass="37305">MSWFVDDADVATIAAVCRSRAISAGVDPFRYDNLTAGLASLRDWLPAFIAIAEQDARTAEAAEQDARTATARHAWRAAAAAAHIANTLPNPDLTRAVAADRQAVDALRRYAVLGGTVHDLRPGPGEPRFEGELRLPAGVDDAPPPVAVIVPGLDSGRAEFLDLADALLARGLAVAAIDGPGQGTLADEPPQPAYQQVTSAVIDRLTALDVTDPDRVVLIGLSLGGLYAMRSAAADARVRAVATVSGPYPMPTWDALPAFAIDTLTIRCGGADQARAVTAALAHPDLPAAIHQPLLVVAGGADELPSPAQARHIATTAPAGELLLVPGGDHLLGNTRWQWLDHTADWLTENAAAHATKK</sequence>
<dbReference type="PANTHER" id="PTHR22946:SF9">
    <property type="entry name" value="POLYKETIDE TRANSFERASE AF380"/>
    <property type="match status" value="1"/>
</dbReference>
<dbReference type="Gene3D" id="3.40.50.1820">
    <property type="entry name" value="alpha/beta hydrolase"/>
    <property type="match status" value="1"/>
</dbReference>
<dbReference type="InterPro" id="IPR050261">
    <property type="entry name" value="FrsA_esterase"/>
</dbReference>
<dbReference type="STRING" id="1834516.BL253_27730"/>
<keyword evidence="5" id="KW-1185">Reference proteome</keyword>
<proteinExistence type="inferred from homology"/>
<feature type="domain" description="AB hydrolase-1" evidence="3">
    <location>
        <begin position="148"/>
        <end position="330"/>
    </location>
</feature>
<dbReference type="GO" id="GO:0052689">
    <property type="term" value="F:carboxylic ester hydrolase activity"/>
    <property type="evidence" value="ECO:0007669"/>
    <property type="project" value="UniProtKB-ARBA"/>
</dbReference>
<dbReference type="Proteomes" id="UP000188929">
    <property type="component" value="Unassembled WGS sequence"/>
</dbReference>